<name>A0A9N9NM67_9GLOM</name>
<accession>A0A9N9NM67</accession>
<sequence>ISLEIALKKSSVEPCGRSVSTFVDENRAQILFLDALYYNPDRLSK</sequence>
<evidence type="ECO:0000313" key="1">
    <source>
        <dbReference type="EMBL" id="CAG8750885.1"/>
    </source>
</evidence>
<dbReference type="AlphaFoldDB" id="A0A9N9NM67"/>
<evidence type="ECO:0000313" key="2">
    <source>
        <dbReference type="Proteomes" id="UP000789342"/>
    </source>
</evidence>
<comment type="caution">
    <text evidence="1">The sequence shown here is derived from an EMBL/GenBank/DDBJ whole genome shotgun (WGS) entry which is preliminary data.</text>
</comment>
<proteinExistence type="predicted"/>
<keyword evidence="2" id="KW-1185">Reference proteome</keyword>
<organism evidence="1 2">
    <name type="scientific">Acaulospora morrowiae</name>
    <dbReference type="NCBI Taxonomy" id="94023"/>
    <lineage>
        <taxon>Eukaryota</taxon>
        <taxon>Fungi</taxon>
        <taxon>Fungi incertae sedis</taxon>
        <taxon>Mucoromycota</taxon>
        <taxon>Glomeromycotina</taxon>
        <taxon>Glomeromycetes</taxon>
        <taxon>Diversisporales</taxon>
        <taxon>Acaulosporaceae</taxon>
        <taxon>Acaulospora</taxon>
    </lineage>
</organism>
<protein>
    <submittedName>
        <fullName evidence="1">12954_t:CDS:1</fullName>
    </submittedName>
</protein>
<reference evidence="1" key="1">
    <citation type="submission" date="2021-06" db="EMBL/GenBank/DDBJ databases">
        <authorList>
            <person name="Kallberg Y."/>
            <person name="Tangrot J."/>
            <person name="Rosling A."/>
        </authorList>
    </citation>
    <scope>NUCLEOTIDE SEQUENCE</scope>
    <source>
        <strain evidence="1">CL551</strain>
    </source>
</reference>
<dbReference type="EMBL" id="CAJVPV010035405">
    <property type="protein sequence ID" value="CAG8750885.1"/>
    <property type="molecule type" value="Genomic_DNA"/>
</dbReference>
<feature type="non-terminal residue" evidence="1">
    <location>
        <position position="1"/>
    </location>
</feature>
<gene>
    <name evidence="1" type="ORF">AMORRO_LOCUS15339</name>
</gene>
<dbReference type="Proteomes" id="UP000789342">
    <property type="component" value="Unassembled WGS sequence"/>
</dbReference>